<accession>A0ABT3AD32</accession>
<evidence type="ECO:0000256" key="2">
    <source>
        <dbReference type="ARBA" id="ARBA00022617"/>
    </source>
</evidence>
<evidence type="ECO:0000256" key="1">
    <source>
        <dbReference type="ARBA" id="ARBA00022448"/>
    </source>
</evidence>
<dbReference type="PANTHER" id="PTHR47366">
    <property type="entry name" value="TWO-ON-TWO HEMOGLOBIN-3"/>
    <property type="match status" value="1"/>
</dbReference>
<evidence type="ECO:0000313" key="6">
    <source>
        <dbReference type="EMBL" id="MCV2886574.1"/>
    </source>
</evidence>
<evidence type="ECO:0000256" key="4">
    <source>
        <dbReference type="ARBA" id="ARBA00023004"/>
    </source>
</evidence>
<proteinExistence type="inferred from homology"/>
<dbReference type="Proteomes" id="UP001652504">
    <property type="component" value="Unassembled WGS sequence"/>
</dbReference>
<dbReference type="InterPro" id="IPR001486">
    <property type="entry name" value="Hemoglobin_trunc"/>
</dbReference>
<keyword evidence="1" id="KW-0813">Transport</keyword>
<dbReference type="Gene3D" id="1.10.490.10">
    <property type="entry name" value="Globins"/>
    <property type="match status" value="1"/>
</dbReference>
<keyword evidence="2" id="KW-0349">Heme</keyword>
<gene>
    <name evidence="6" type="ORF">OE749_17915</name>
</gene>
<dbReference type="SUPFAM" id="SSF46458">
    <property type="entry name" value="Globin-like"/>
    <property type="match status" value="1"/>
</dbReference>
<dbReference type="Pfam" id="PF01152">
    <property type="entry name" value="Bac_globin"/>
    <property type="match status" value="1"/>
</dbReference>
<reference evidence="6 7" key="1">
    <citation type="submission" date="2022-10" db="EMBL/GenBank/DDBJ databases">
        <title>Aestuariibacter sp. AA17 isolated from Montipora capitata coral fragment.</title>
        <authorList>
            <person name="Emsley S.A."/>
            <person name="Pfannmuller K.M."/>
            <person name="Loughran R.M."/>
            <person name="Shlafstein M."/>
            <person name="Papke E."/>
            <person name="Saw J.H."/>
            <person name="Ushijima B."/>
            <person name="Videau P."/>
        </authorList>
    </citation>
    <scope>NUCLEOTIDE SEQUENCE [LARGE SCALE GENOMIC DNA]</scope>
    <source>
        <strain evidence="6 7">AA17</strain>
    </source>
</reference>
<dbReference type="InterPro" id="IPR009050">
    <property type="entry name" value="Globin-like_sf"/>
</dbReference>
<dbReference type="InterPro" id="IPR044203">
    <property type="entry name" value="GlbO/GLB3-like"/>
</dbReference>
<evidence type="ECO:0000313" key="7">
    <source>
        <dbReference type="Proteomes" id="UP001652504"/>
    </source>
</evidence>
<dbReference type="EMBL" id="JAOWKX010000012">
    <property type="protein sequence ID" value="MCV2886574.1"/>
    <property type="molecule type" value="Genomic_DNA"/>
</dbReference>
<keyword evidence="7" id="KW-1185">Reference proteome</keyword>
<comment type="similarity">
    <text evidence="5">Belongs to the truncated hemoglobin family. Group II subfamily.</text>
</comment>
<dbReference type="PANTHER" id="PTHR47366:SF1">
    <property type="entry name" value="TWO-ON-TWO HEMOGLOBIN-3"/>
    <property type="match status" value="1"/>
</dbReference>
<protein>
    <submittedName>
        <fullName evidence="6">Group II truncated hemoglobin</fullName>
    </submittedName>
</protein>
<organism evidence="6 7">
    <name type="scientific">Fluctibacter corallii</name>
    <dbReference type="NCBI Taxonomy" id="2984329"/>
    <lineage>
        <taxon>Bacteria</taxon>
        <taxon>Pseudomonadati</taxon>
        <taxon>Pseudomonadota</taxon>
        <taxon>Gammaproteobacteria</taxon>
        <taxon>Alteromonadales</taxon>
        <taxon>Alteromonadaceae</taxon>
        <taxon>Fluctibacter</taxon>
    </lineage>
</organism>
<sequence>MKTPYIRIGGEEGVKRLVKHFYDEMETESTVRPLYDLHPKPLDKIRHKFFEYLSGWMGGPPLFEQKYGHPRLRARHMPYPINSELKDQWMLCMDRALVATVKEKALRDQLRQAFDSLAEHMINRK</sequence>
<keyword evidence="3" id="KW-0479">Metal-binding</keyword>
<dbReference type="CDD" id="cd14773">
    <property type="entry name" value="TrHb2_PhHbO-like_O"/>
    <property type="match status" value="1"/>
</dbReference>
<keyword evidence="4" id="KW-0408">Iron</keyword>
<name>A0ABT3AD32_9ALTE</name>
<evidence type="ECO:0000256" key="5">
    <source>
        <dbReference type="ARBA" id="ARBA00034496"/>
    </source>
</evidence>
<dbReference type="RefSeq" id="WP_263713865.1">
    <property type="nucleotide sequence ID" value="NZ_JAOWKX010000012.1"/>
</dbReference>
<evidence type="ECO:0000256" key="3">
    <source>
        <dbReference type="ARBA" id="ARBA00022723"/>
    </source>
</evidence>
<comment type="caution">
    <text evidence="6">The sequence shown here is derived from an EMBL/GenBank/DDBJ whole genome shotgun (WGS) entry which is preliminary data.</text>
</comment>
<dbReference type="InterPro" id="IPR012292">
    <property type="entry name" value="Globin/Proto"/>
</dbReference>